<proteinExistence type="predicted"/>
<evidence type="ECO:0000313" key="3">
    <source>
        <dbReference type="Proteomes" id="UP001196413"/>
    </source>
</evidence>
<keyword evidence="1" id="KW-0732">Signal</keyword>
<comment type="caution">
    <text evidence="2">The sequence shown here is derived from an EMBL/GenBank/DDBJ whole genome shotgun (WGS) entry which is preliminary data.</text>
</comment>
<evidence type="ECO:0000256" key="1">
    <source>
        <dbReference type="SAM" id="SignalP"/>
    </source>
</evidence>
<feature type="signal peptide" evidence="1">
    <location>
        <begin position="1"/>
        <end position="22"/>
    </location>
</feature>
<dbReference type="PROSITE" id="PS51257">
    <property type="entry name" value="PROKAR_LIPOPROTEIN"/>
    <property type="match status" value="1"/>
</dbReference>
<dbReference type="Proteomes" id="UP001196413">
    <property type="component" value="Unassembled WGS sequence"/>
</dbReference>
<keyword evidence="3" id="KW-1185">Reference proteome</keyword>
<gene>
    <name evidence="2" type="ORF">KIN20_036927</name>
</gene>
<dbReference type="EMBL" id="JAHQIW010007440">
    <property type="protein sequence ID" value="KAJ1374274.1"/>
    <property type="molecule type" value="Genomic_DNA"/>
</dbReference>
<protein>
    <submittedName>
        <fullName evidence="2">Uncharacterized protein</fullName>
    </submittedName>
</protein>
<accession>A0AAD5RDI8</accession>
<organism evidence="2 3">
    <name type="scientific">Parelaphostrongylus tenuis</name>
    <name type="common">Meningeal worm</name>
    <dbReference type="NCBI Taxonomy" id="148309"/>
    <lineage>
        <taxon>Eukaryota</taxon>
        <taxon>Metazoa</taxon>
        <taxon>Ecdysozoa</taxon>
        <taxon>Nematoda</taxon>
        <taxon>Chromadorea</taxon>
        <taxon>Rhabditida</taxon>
        <taxon>Rhabditina</taxon>
        <taxon>Rhabditomorpha</taxon>
        <taxon>Strongyloidea</taxon>
        <taxon>Metastrongylidae</taxon>
        <taxon>Parelaphostrongylus</taxon>
    </lineage>
</organism>
<name>A0AAD5RDI8_PARTN</name>
<reference evidence="2" key="1">
    <citation type="submission" date="2021-06" db="EMBL/GenBank/DDBJ databases">
        <title>Parelaphostrongylus tenuis whole genome reference sequence.</title>
        <authorList>
            <person name="Garwood T.J."/>
            <person name="Larsen P.A."/>
            <person name="Fountain-Jones N.M."/>
            <person name="Garbe J.R."/>
            <person name="Macchietto M.G."/>
            <person name="Kania S.A."/>
            <person name="Gerhold R.W."/>
            <person name="Richards J.E."/>
            <person name="Wolf T.M."/>
        </authorList>
    </citation>
    <scope>NUCLEOTIDE SEQUENCE</scope>
    <source>
        <strain evidence="2">MNPRO001-30</strain>
        <tissue evidence="2">Meninges</tissue>
    </source>
</reference>
<dbReference type="AlphaFoldDB" id="A0AAD5RDI8"/>
<sequence>MLKLLIDICMISLFTTFSTVFGCGVMPAGQMSTRTFNVTGFTTLPVNMVYTSAMNAARVPGIATSQEGARGSVSRLVMQTVFDVLESNGRSAFLPDAVISTILSQLTLNITYEPMLCQAVILNLAADGVDEKRPQNCIIVSNTVTGICTKMKNNARPMSCDTTMPSTIAAIPGAHLTKSGTLSTTNIWRIGRE</sequence>
<evidence type="ECO:0000313" key="2">
    <source>
        <dbReference type="EMBL" id="KAJ1374274.1"/>
    </source>
</evidence>
<feature type="chain" id="PRO_5042186320" evidence="1">
    <location>
        <begin position="23"/>
        <end position="193"/>
    </location>
</feature>